<dbReference type="InterPro" id="IPR007848">
    <property type="entry name" value="Small_mtfrase_dom"/>
</dbReference>
<dbReference type="PANTHER" id="PTHR47816">
    <property type="entry name" value="RIBOSOMAL RNA SMALL SUBUNIT METHYLTRANSFERASE C"/>
    <property type="match status" value="1"/>
</dbReference>
<feature type="domain" description="Methyltransferase small" evidence="3">
    <location>
        <begin position="49"/>
        <end position="218"/>
    </location>
</feature>
<evidence type="ECO:0000259" key="3">
    <source>
        <dbReference type="Pfam" id="PF05175"/>
    </source>
</evidence>
<reference evidence="4 5" key="1">
    <citation type="submission" date="2018-12" db="EMBL/GenBank/DDBJ databases">
        <authorList>
            <consortium name="Pathogen Informatics"/>
        </authorList>
    </citation>
    <scope>NUCLEOTIDE SEQUENCE [LARGE SCALE GENOMIC DNA]</scope>
    <source>
        <strain evidence="4 5">NCTC11636</strain>
    </source>
</reference>
<dbReference type="CDD" id="cd02440">
    <property type="entry name" value="AdoMet_MTases"/>
    <property type="match status" value="1"/>
</dbReference>
<keyword evidence="5" id="KW-1185">Reference proteome</keyword>
<dbReference type="EC" id="2.1.1.172" evidence="4"/>
<dbReference type="Proteomes" id="UP000266895">
    <property type="component" value="Chromosome"/>
</dbReference>
<evidence type="ECO:0000256" key="2">
    <source>
        <dbReference type="ARBA" id="ARBA00022679"/>
    </source>
</evidence>
<dbReference type="KEGG" id="ahw:NCTC11636_00081"/>
<dbReference type="InterPro" id="IPR029063">
    <property type="entry name" value="SAM-dependent_MTases_sf"/>
</dbReference>
<keyword evidence="1 4" id="KW-0489">Methyltransferase</keyword>
<dbReference type="AlphaFoldDB" id="A0A448HD32"/>
<dbReference type="GO" id="GO:0052914">
    <property type="term" value="F:16S rRNA (guanine(1207)-N(2))-methyltransferase activity"/>
    <property type="evidence" value="ECO:0007669"/>
    <property type="project" value="UniProtKB-EC"/>
</dbReference>
<evidence type="ECO:0000313" key="5">
    <source>
        <dbReference type="Proteomes" id="UP000266895"/>
    </source>
</evidence>
<dbReference type="PANTHER" id="PTHR47816:SF4">
    <property type="entry name" value="RIBOSOMAL RNA SMALL SUBUNIT METHYLTRANSFERASE C"/>
    <property type="match status" value="1"/>
</dbReference>
<accession>A0A448HD32</accession>
<dbReference type="SUPFAM" id="SSF53335">
    <property type="entry name" value="S-adenosyl-L-methionine-dependent methyltransferases"/>
    <property type="match status" value="1"/>
</dbReference>
<sequence>MPPNGLVLGPSRDRARYPAVVTEHYFSASPGVGSREREHRFMIRGVEHEVTTAAGVFSADRLDKGTQVLLDHVPDPPATGTLLDLGCGWGPIALALADASPGASVLATDVNERALDLTARNAAGAGCTNVRAVEAGVLLDELVSAGTPVDLIWSNPPVRVGKEALHDLLGGWLPLLAPDGEAWLVVGRNLGADSLVGWLGRQGWAVEKAASSTGFRVLRVRHRP</sequence>
<evidence type="ECO:0000313" key="4">
    <source>
        <dbReference type="EMBL" id="VEG25529.1"/>
    </source>
</evidence>
<dbReference type="EMBL" id="LR134350">
    <property type="protein sequence ID" value="VEG25529.1"/>
    <property type="molecule type" value="Genomic_DNA"/>
</dbReference>
<organism evidence="4 5">
    <name type="scientific">Actinomyces howellii</name>
    <dbReference type="NCBI Taxonomy" id="52771"/>
    <lineage>
        <taxon>Bacteria</taxon>
        <taxon>Bacillati</taxon>
        <taxon>Actinomycetota</taxon>
        <taxon>Actinomycetes</taxon>
        <taxon>Actinomycetales</taxon>
        <taxon>Actinomycetaceae</taxon>
        <taxon>Actinomyces</taxon>
    </lineage>
</organism>
<name>A0A448HD32_9ACTO</name>
<gene>
    <name evidence="4" type="primary">rsmC_1</name>
    <name evidence="4" type="ORF">NCTC11636_00081</name>
</gene>
<protein>
    <submittedName>
        <fullName evidence="4">Ribosomal RNA small subunit methyltransferase C</fullName>
        <ecNumber evidence="4">2.1.1.172</ecNumber>
    </submittedName>
</protein>
<evidence type="ECO:0000256" key="1">
    <source>
        <dbReference type="ARBA" id="ARBA00022603"/>
    </source>
</evidence>
<dbReference type="Pfam" id="PF05175">
    <property type="entry name" value="MTS"/>
    <property type="match status" value="1"/>
</dbReference>
<proteinExistence type="predicted"/>
<dbReference type="InterPro" id="IPR046977">
    <property type="entry name" value="RsmC/RlmG"/>
</dbReference>
<dbReference type="Gene3D" id="3.40.50.150">
    <property type="entry name" value="Vaccinia Virus protein VP39"/>
    <property type="match status" value="1"/>
</dbReference>
<keyword evidence="2 4" id="KW-0808">Transferase</keyword>